<gene>
    <name evidence="2" type="ORF">XM38_052470</name>
</gene>
<accession>A0A1Z3HVH2</accession>
<dbReference type="CDD" id="cd16383">
    <property type="entry name" value="GUN4"/>
    <property type="match status" value="1"/>
</dbReference>
<dbReference type="PANTHER" id="PTHR34800">
    <property type="entry name" value="TETRAPYRROLE-BINDING PROTEIN, CHLOROPLASTIC"/>
    <property type="match status" value="1"/>
</dbReference>
<dbReference type="AlphaFoldDB" id="A0A1Z3HVH2"/>
<dbReference type="Proteomes" id="UP000191901">
    <property type="component" value="Chromosome"/>
</dbReference>
<evidence type="ECO:0000313" key="2">
    <source>
        <dbReference type="EMBL" id="ASC74272.1"/>
    </source>
</evidence>
<dbReference type="PANTHER" id="PTHR34800:SF1">
    <property type="entry name" value="TETRAPYRROLE-BINDING PROTEIN, CHLOROPLASTIC"/>
    <property type="match status" value="1"/>
</dbReference>
<proteinExistence type="predicted"/>
<keyword evidence="3" id="KW-1185">Reference proteome</keyword>
<dbReference type="EMBL" id="CP021983">
    <property type="protein sequence ID" value="ASC74272.1"/>
    <property type="molecule type" value="Genomic_DNA"/>
</dbReference>
<dbReference type="GO" id="GO:0046906">
    <property type="term" value="F:tetrapyrrole binding"/>
    <property type="evidence" value="ECO:0007669"/>
    <property type="project" value="TreeGrafter"/>
</dbReference>
<feature type="domain" description="GUN4-like" evidence="1">
    <location>
        <begin position="168"/>
        <end position="329"/>
    </location>
</feature>
<dbReference type="KEGG" id="hhg:XM38_052470"/>
<reference evidence="2 3" key="1">
    <citation type="journal article" date="2016" name="Biochim. Biophys. Acta">
        <title>Characterization of red-shifted phycobilisomes isolated from the chlorophyll f-containing cyanobacterium Halomicronema hongdechloris.</title>
        <authorList>
            <person name="Li Y."/>
            <person name="Lin Y."/>
            <person name="Garvey C.J."/>
            <person name="Birch D."/>
            <person name="Corkery R.W."/>
            <person name="Loughlin P.C."/>
            <person name="Scheer H."/>
            <person name="Willows R.D."/>
            <person name="Chen M."/>
        </authorList>
    </citation>
    <scope>NUCLEOTIDE SEQUENCE [LARGE SCALE GENOMIC DNA]</scope>
    <source>
        <strain evidence="2 3">C2206</strain>
    </source>
</reference>
<dbReference type="InterPro" id="IPR037215">
    <property type="entry name" value="GUN4-like_sf"/>
</dbReference>
<dbReference type="Gene3D" id="1.10.10.1770">
    <property type="entry name" value="Gun4-like"/>
    <property type="match status" value="1"/>
</dbReference>
<protein>
    <submittedName>
        <fullName evidence="2">GUN4 domain containing protein</fullName>
    </submittedName>
</protein>
<dbReference type="InterPro" id="IPR008629">
    <property type="entry name" value="GUN4-like"/>
</dbReference>
<dbReference type="Gene3D" id="1.25.40.620">
    <property type="match status" value="1"/>
</dbReference>
<name>A0A1Z3HVH2_9CYAN</name>
<dbReference type="SUPFAM" id="SSF140869">
    <property type="entry name" value="GUN4-like"/>
    <property type="match status" value="1"/>
</dbReference>
<dbReference type="Pfam" id="PF05419">
    <property type="entry name" value="GUN4"/>
    <property type="match status" value="1"/>
</dbReference>
<organism evidence="2 3">
    <name type="scientific">Halomicronema hongdechloris C2206</name>
    <dbReference type="NCBI Taxonomy" id="1641165"/>
    <lineage>
        <taxon>Bacteria</taxon>
        <taxon>Bacillati</taxon>
        <taxon>Cyanobacteriota</taxon>
        <taxon>Cyanophyceae</taxon>
        <taxon>Nodosilineales</taxon>
        <taxon>Nodosilineaceae</taxon>
        <taxon>Halomicronema</taxon>
    </lineage>
</organism>
<sequence length="358" mass="40861">MLYNPRRIKQFINLFRLRVFIADNTGLFNQVTHPSGAIYEFPLTLEQLSKFTALCIKYPLLRVDLEKDETLLSHLQKRALYAGTQDTSNNGHQNDANGEQIASDAASPRVEYWINQPQLAQLLRLGCDTSKGDDNQWKDTYSFETVDIKKLLQVSPQVLPIDRVGLRSEKGVDYRRLRAYLRAKRWREADEETYRVMLKAADREEQEYLDIDDIKRFPCADLQTIDGLWVTASNDRFGFSVQKQIWIEVGGKLDFVDGYSAPITAGNFVDLVSRGFYDGLEVEDRDAVYAAYEKMSDRNGWRVNGEYIRYSQVTFDTSAPDGHLPRGHLQRVKGVGFGRGGVLLVVPSLASRLVNCSR</sequence>
<evidence type="ECO:0000259" key="1">
    <source>
        <dbReference type="Pfam" id="PF05419"/>
    </source>
</evidence>
<evidence type="ECO:0000313" key="3">
    <source>
        <dbReference type="Proteomes" id="UP000191901"/>
    </source>
</evidence>